<evidence type="ECO:0000256" key="4">
    <source>
        <dbReference type="SAM" id="MobiDB-lite"/>
    </source>
</evidence>
<organism evidence="5 6">
    <name type="scientific">Thalassiosira pseudonana</name>
    <name type="common">Marine diatom</name>
    <name type="synonym">Cyclotella nana</name>
    <dbReference type="NCBI Taxonomy" id="35128"/>
    <lineage>
        <taxon>Eukaryota</taxon>
        <taxon>Sar</taxon>
        <taxon>Stramenopiles</taxon>
        <taxon>Ochrophyta</taxon>
        <taxon>Bacillariophyta</taxon>
        <taxon>Coscinodiscophyceae</taxon>
        <taxon>Thalassiosirophycidae</taxon>
        <taxon>Thalassiosirales</taxon>
        <taxon>Thalassiosiraceae</taxon>
        <taxon>Thalassiosira</taxon>
    </lineage>
</organism>
<accession>B8LCA6</accession>
<dbReference type="PANTHER" id="PTHR12183">
    <property type="entry name" value="MITOCHONDRIAL UBIQUITIN LIGASE ACTIVATOR OF NFKB 1"/>
    <property type="match status" value="1"/>
</dbReference>
<dbReference type="EMBL" id="DS999416">
    <property type="protein sequence ID" value="EED87060.1"/>
    <property type="molecule type" value="Genomic_DNA"/>
</dbReference>
<dbReference type="Gene3D" id="3.30.40.10">
    <property type="entry name" value="Zinc/RING finger domain, C3HC4 (zinc finger)"/>
    <property type="match status" value="1"/>
</dbReference>
<evidence type="ECO:0000256" key="1">
    <source>
        <dbReference type="ARBA" id="ARBA00022723"/>
    </source>
</evidence>
<feature type="region of interest" description="Disordered" evidence="4">
    <location>
        <begin position="178"/>
        <end position="227"/>
    </location>
</feature>
<feature type="compositionally biased region" description="Low complexity" evidence="4">
    <location>
        <begin position="73"/>
        <end position="110"/>
    </location>
</feature>
<dbReference type="eggNOG" id="ENOG502TKXZ">
    <property type="taxonomic scope" value="Eukaryota"/>
</dbReference>
<dbReference type="InParanoid" id="B8LCA6"/>
<feature type="compositionally biased region" description="Polar residues" evidence="4">
    <location>
        <begin position="129"/>
        <end position="142"/>
    </location>
</feature>
<dbReference type="InterPro" id="IPR013083">
    <property type="entry name" value="Znf_RING/FYVE/PHD"/>
</dbReference>
<dbReference type="GO" id="GO:0004842">
    <property type="term" value="F:ubiquitin-protein transferase activity"/>
    <property type="evidence" value="ECO:0000318"/>
    <property type="project" value="GO_Central"/>
</dbReference>
<keyword evidence="2" id="KW-0863">Zinc-finger</keyword>
<feature type="compositionally biased region" description="Low complexity" evidence="4">
    <location>
        <begin position="202"/>
        <end position="218"/>
    </location>
</feature>
<dbReference type="AlphaFoldDB" id="B8LCA6"/>
<gene>
    <name evidence="5" type="ORF">THAPSDRAFT_8915</name>
</gene>
<dbReference type="RefSeq" id="XP_002296665.1">
    <property type="nucleotide sequence ID" value="XM_002296629.1"/>
</dbReference>
<keyword evidence="1" id="KW-0479">Metal-binding</keyword>
<protein>
    <submittedName>
        <fullName evidence="5">Uncharacterized protein</fullName>
    </submittedName>
</protein>
<dbReference type="GO" id="GO:0008270">
    <property type="term" value="F:zinc ion binding"/>
    <property type="evidence" value="ECO:0007669"/>
    <property type="project" value="UniProtKB-KW"/>
</dbReference>
<evidence type="ECO:0000256" key="3">
    <source>
        <dbReference type="ARBA" id="ARBA00022833"/>
    </source>
</evidence>
<dbReference type="HOGENOM" id="CLU_358098_0_0_1"/>
<evidence type="ECO:0000256" key="2">
    <source>
        <dbReference type="ARBA" id="ARBA00022771"/>
    </source>
</evidence>
<feature type="region of interest" description="Disordered" evidence="4">
    <location>
        <begin position="73"/>
        <end position="149"/>
    </location>
</feature>
<feature type="compositionally biased region" description="Acidic residues" evidence="4">
    <location>
        <begin position="702"/>
        <end position="718"/>
    </location>
</feature>
<keyword evidence="6" id="KW-1185">Reference proteome</keyword>
<dbReference type="KEGG" id="tps:THAPSDRAFT_8915"/>
<feature type="compositionally biased region" description="Polar residues" evidence="4">
    <location>
        <begin position="181"/>
        <end position="190"/>
    </location>
</feature>
<sequence length="783" mass="85536">MNEASSINGSARHVPLARLVNYKPTLTSASSSTNEFTVLQGSPGDGMANTIDTMPLLTQAMMQTRHHVSTNASAESAAVEASDIVNQGSSTGRVSRRSSNASVSSSMSVVLEEVNDEEEGDKGEAGEDQATNSQYNNTNAATHLNDDTEGGLHWPLGASSPIMRKACLAATSMFLNRPPLTDTSSMQEGDTSNKHLKRRSLADANTTTTLTSDSTTSSPPHQPTRNKTAEELHAIRMWQHDCREKQLNAYEEMNANIRGILHGRKREAVERRNAAIQQERQAEAADASASTRRSADTTTGTNAFNDSSDHTSFVEEFNTIYNNHVEAFDLAKQHRSWFQKDGRLVVLKSLPHMSLQGVVVHPLKCEAGMNVITLSPGCTVYAEETFVLDSFTLRGTYPPQRSTRSTVDNKSQTDQTHANTIQLLRISSPHCGYIVSHLHNYPFVSPGSASVVTASVLDDSNWMWRVMYEPDGAFVREGCELGSDHIGTLPYGTIVNVQSKAVNEMGLSRLRIDAYVADAPFDHGRHSNDDAFCMKKVSGWISEFLNPLSGARGNIVEPIPFAVPLLYKVVLDDGAVIFSGVEISSLQIGLAPKGSLLSVVGRAFTDSSVRCMEKLRLAGGGGWISVQLDHHGREQVVELVGVDPSFEADDPAAFHFKEQKKVMAELNANSRGSGGHRVSISTSSSRGARYFYQRQLSEINDDETIEEQSLESDSDEEENKPQSLLAATLYRSGASKLFSDQHQQNRCLICLTDERNATIVHGETGHIVCCLTCARILNARKDK</sequence>
<keyword evidence="3" id="KW-0862">Zinc</keyword>
<dbReference type="GeneID" id="7445450"/>
<dbReference type="GO" id="GO:0016567">
    <property type="term" value="P:protein ubiquitination"/>
    <property type="evidence" value="ECO:0000318"/>
    <property type="project" value="GO_Central"/>
</dbReference>
<dbReference type="InterPro" id="IPR051652">
    <property type="entry name" value="MDM2_MDM4_MUL1"/>
</dbReference>
<evidence type="ECO:0000313" key="5">
    <source>
        <dbReference type="EMBL" id="EED87060.1"/>
    </source>
</evidence>
<proteinExistence type="predicted"/>
<dbReference type="PANTHER" id="PTHR12183:SF32">
    <property type="entry name" value="MITOCHONDRIAL E3 UBIQUITIN PROTEIN LIGASE 1"/>
    <property type="match status" value="1"/>
</dbReference>
<feature type="compositionally biased region" description="Low complexity" evidence="4">
    <location>
        <begin position="274"/>
        <end position="298"/>
    </location>
</feature>
<dbReference type="PaxDb" id="35128-Thaps8915"/>
<reference evidence="5 6" key="2">
    <citation type="journal article" date="2008" name="Nature">
        <title>The Phaeodactylum genome reveals the evolutionary history of diatom genomes.</title>
        <authorList>
            <person name="Bowler C."/>
            <person name="Allen A.E."/>
            <person name="Badger J.H."/>
            <person name="Grimwood J."/>
            <person name="Jabbari K."/>
            <person name="Kuo A."/>
            <person name="Maheswari U."/>
            <person name="Martens C."/>
            <person name="Maumus F."/>
            <person name="Otillar R.P."/>
            <person name="Rayko E."/>
            <person name="Salamov A."/>
            <person name="Vandepoele K."/>
            <person name="Beszteri B."/>
            <person name="Gruber A."/>
            <person name="Heijde M."/>
            <person name="Katinka M."/>
            <person name="Mock T."/>
            <person name="Valentin K."/>
            <person name="Verret F."/>
            <person name="Berges J.A."/>
            <person name="Brownlee C."/>
            <person name="Cadoret J.P."/>
            <person name="Chiovitti A."/>
            <person name="Choi C.J."/>
            <person name="Coesel S."/>
            <person name="De Martino A."/>
            <person name="Detter J.C."/>
            <person name="Durkin C."/>
            <person name="Falciatore A."/>
            <person name="Fournet J."/>
            <person name="Haruta M."/>
            <person name="Huysman M.J."/>
            <person name="Jenkins B.D."/>
            <person name="Jiroutova K."/>
            <person name="Jorgensen R.E."/>
            <person name="Joubert Y."/>
            <person name="Kaplan A."/>
            <person name="Kroger N."/>
            <person name="Kroth P.G."/>
            <person name="La Roche J."/>
            <person name="Lindquist E."/>
            <person name="Lommer M."/>
            <person name="Martin-Jezequel V."/>
            <person name="Lopez P.J."/>
            <person name="Lucas S."/>
            <person name="Mangogna M."/>
            <person name="McGinnis K."/>
            <person name="Medlin L.K."/>
            <person name="Montsant A."/>
            <person name="Oudot-Le Secq M.P."/>
            <person name="Napoli C."/>
            <person name="Obornik M."/>
            <person name="Parker M.S."/>
            <person name="Petit J.L."/>
            <person name="Porcel B.M."/>
            <person name="Poulsen N."/>
            <person name="Robison M."/>
            <person name="Rychlewski L."/>
            <person name="Rynearson T.A."/>
            <person name="Schmutz J."/>
            <person name="Shapiro H."/>
            <person name="Siaut M."/>
            <person name="Stanley M."/>
            <person name="Sussman M.R."/>
            <person name="Taylor A.R."/>
            <person name="Vardi A."/>
            <person name="von Dassow P."/>
            <person name="Vyverman W."/>
            <person name="Willis A."/>
            <person name="Wyrwicz L.S."/>
            <person name="Rokhsar D.S."/>
            <person name="Weissenbach J."/>
            <person name="Armbrust E.V."/>
            <person name="Green B.R."/>
            <person name="Van de Peer Y."/>
            <person name="Grigoriev I.V."/>
        </authorList>
    </citation>
    <scope>NUCLEOTIDE SEQUENCE [LARGE SCALE GENOMIC DNA]</scope>
    <source>
        <strain evidence="5 6">CCMP1335</strain>
    </source>
</reference>
<feature type="region of interest" description="Disordered" evidence="4">
    <location>
        <begin position="702"/>
        <end position="722"/>
    </location>
</feature>
<reference evidence="5 6" key="1">
    <citation type="journal article" date="2004" name="Science">
        <title>The genome of the diatom Thalassiosira pseudonana: ecology, evolution, and metabolism.</title>
        <authorList>
            <person name="Armbrust E.V."/>
            <person name="Berges J.A."/>
            <person name="Bowler C."/>
            <person name="Green B.R."/>
            <person name="Martinez D."/>
            <person name="Putnam N.H."/>
            <person name="Zhou S."/>
            <person name="Allen A.E."/>
            <person name="Apt K.E."/>
            <person name="Bechner M."/>
            <person name="Brzezinski M.A."/>
            <person name="Chaal B.K."/>
            <person name="Chiovitti A."/>
            <person name="Davis A.K."/>
            <person name="Demarest M.S."/>
            <person name="Detter J.C."/>
            <person name="Glavina T."/>
            <person name="Goodstein D."/>
            <person name="Hadi M.Z."/>
            <person name="Hellsten U."/>
            <person name="Hildebrand M."/>
            <person name="Jenkins B.D."/>
            <person name="Jurka J."/>
            <person name="Kapitonov V.V."/>
            <person name="Kroger N."/>
            <person name="Lau W.W."/>
            <person name="Lane T.W."/>
            <person name="Larimer F.W."/>
            <person name="Lippmeier J.C."/>
            <person name="Lucas S."/>
            <person name="Medina M."/>
            <person name="Montsant A."/>
            <person name="Obornik M."/>
            <person name="Parker M.S."/>
            <person name="Palenik B."/>
            <person name="Pazour G.J."/>
            <person name="Richardson P.M."/>
            <person name="Rynearson T.A."/>
            <person name="Saito M.A."/>
            <person name="Schwartz D.C."/>
            <person name="Thamatrakoln K."/>
            <person name="Valentin K."/>
            <person name="Vardi A."/>
            <person name="Wilkerson F.P."/>
            <person name="Rokhsar D.S."/>
        </authorList>
    </citation>
    <scope>NUCLEOTIDE SEQUENCE [LARGE SCALE GENOMIC DNA]</scope>
    <source>
        <strain evidence="5 6">CCMP1335</strain>
    </source>
</reference>
<evidence type="ECO:0000313" key="6">
    <source>
        <dbReference type="Proteomes" id="UP000001449"/>
    </source>
</evidence>
<dbReference type="Proteomes" id="UP000001449">
    <property type="component" value="Chromosome 11"/>
</dbReference>
<feature type="region of interest" description="Disordered" evidence="4">
    <location>
        <begin position="272"/>
        <end position="307"/>
    </location>
</feature>
<name>B8LCA6_THAPS</name>